<comment type="caution">
    <text evidence="7">The sequence shown here is derived from an EMBL/GenBank/DDBJ whole genome shotgun (WGS) entry which is preliminary data.</text>
</comment>
<evidence type="ECO:0000256" key="5">
    <source>
        <dbReference type="SAM" id="Phobius"/>
    </source>
</evidence>
<reference evidence="7" key="1">
    <citation type="submission" date="2021-02" db="EMBL/GenBank/DDBJ databases">
        <authorList>
            <person name="Nowell W R."/>
        </authorList>
    </citation>
    <scope>NUCLEOTIDE SEQUENCE</scope>
</reference>
<dbReference type="GO" id="GO:0016020">
    <property type="term" value="C:membrane"/>
    <property type="evidence" value="ECO:0007669"/>
    <property type="project" value="UniProtKB-SubCell"/>
</dbReference>
<dbReference type="Proteomes" id="UP000663868">
    <property type="component" value="Unassembled WGS sequence"/>
</dbReference>
<dbReference type="Gene3D" id="1.20.1070.10">
    <property type="entry name" value="Rhodopsin 7-helix transmembrane proteins"/>
    <property type="match status" value="1"/>
</dbReference>
<keyword evidence="3 5" id="KW-1133">Transmembrane helix</keyword>
<evidence type="ECO:0000256" key="2">
    <source>
        <dbReference type="ARBA" id="ARBA00022692"/>
    </source>
</evidence>
<keyword evidence="4 5" id="KW-0472">Membrane</keyword>
<organism evidence="7 9">
    <name type="scientific">Adineta steineri</name>
    <dbReference type="NCBI Taxonomy" id="433720"/>
    <lineage>
        <taxon>Eukaryota</taxon>
        <taxon>Metazoa</taxon>
        <taxon>Spiralia</taxon>
        <taxon>Gnathifera</taxon>
        <taxon>Rotifera</taxon>
        <taxon>Eurotatoria</taxon>
        <taxon>Bdelloidea</taxon>
        <taxon>Adinetida</taxon>
        <taxon>Adinetidae</taxon>
        <taxon>Adineta</taxon>
    </lineage>
</organism>
<keyword evidence="2 5" id="KW-0812">Transmembrane</keyword>
<dbReference type="AlphaFoldDB" id="A0A815JWC5"/>
<feature type="transmembrane region" description="Helical" evidence="5">
    <location>
        <begin position="57"/>
        <end position="82"/>
    </location>
</feature>
<sequence>MCLVSPKYTIHQLYLLTTSFMIPIVIISIIYGIIYYRTVHSTANFRQTLHGAKRDITLARNILILLGIFLFGGVPSVIYTIVSNTVESAPSVLFLITITTPSMAIAIEKIMTIVLNRDIRQVFKLRWIKWFPYCKTPTNRVQSITYTNNKIINPTNIPKSQQNKTKILNTHT</sequence>
<protein>
    <recommendedName>
        <fullName evidence="6">G-protein coupled receptors family 1 profile domain-containing protein</fullName>
    </recommendedName>
</protein>
<evidence type="ECO:0000256" key="1">
    <source>
        <dbReference type="ARBA" id="ARBA00004370"/>
    </source>
</evidence>
<dbReference type="PROSITE" id="PS50262">
    <property type="entry name" value="G_PROTEIN_RECEP_F1_2"/>
    <property type="match status" value="1"/>
</dbReference>
<evidence type="ECO:0000313" key="9">
    <source>
        <dbReference type="Proteomes" id="UP000663860"/>
    </source>
</evidence>
<feature type="transmembrane region" description="Helical" evidence="5">
    <location>
        <begin position="88"/>
        <end position="107"/>
    </location>
</feature>
<evidence type="ECO:0000256" key="4">
    <source>
        <dbReference type="ARBA" id="ARBA00023136"/>
    </source>
</evidence>
<evidence type="ECO:0000259" key="6">
    <source>
        <dbReference type="PROSITE" id="PS50262"/>
    </source>
</evidence>
<feature type="transmembrane region" description="Helical" evidence="5">
    <location>
        <begin position="13"/>
        <end position="36"/>
    </location>
</feature>
<evidence type="ECO:0000313" key="8">
    <source>
        <dbReference type="EMBL" id="CAF3677314.1"/>
    </source>
</evidence>
<dbReference type="SUPFAM" id="SSF81321">
    <property type="entry name" value="Family A G protein-coupled receptor-like"/>
    <property type="match status" value="1"/>
</dbReference>
<accession>A0A815JWC5</accession>
<name>A0A815JWC5_9BILA</name>
<comment type="subcellular location">
    <subcellularLocation>
        <location evidence="1">Membrane</location>
    </subcellularLocation>
</comment>
<proteinExistence type="predicted"/>
<feature type="domain" description="G-protein coupled receptors family 1 profile" evidence="6">
    <location>
        <begin position="1"/>
        <end position="112"/>
    </location>
</feature>
<evidence type="ECO:0000256" key="3">
    <source>
        <dbReference type="ARBA" id="ARBA00022989"/>
    </source>
</evidence>
<dbReference type="InterPro" id="IPR017452">
    <property type="entry name" value="GPCR_Rhodpsn_7TM"/>
</dbReference>
<dbReference type="EMBL" id="CAJOBB010000428">
    <property type="protein sequence ID" value="CAF3677314.1"/>
    <property type="molecule type" value="Genomic_DNA"/>
</dbReference>
<evidence type="ECO:0000313" key="7">
    <source>
        <dbReference type="EMBL" id="CAF1387062.1"/>
    </source>
</evidence>
<dbReference type="Proteomes" id="UP000663860">
    <property type="component" value="Unassembled WGS sequence"/>
</dbReference>
<dbReference type="EMBL" id="CAJNOE010001101">
    <property type="protein sequence ID" value="CAF1387062.1"/>
    <property type="molecule type" value="Genomic_DNA"/>
</dbReference>
<gene>
    <name evidence="7" type="ORF">IZO911_LOCUS38742</name>
    <name evidence="8" type="ORF">KXQ929_LOCUS9417</name>
</gene>